<dbReference type="SUPFAM" id="SSF53474">
    <property type="entry name" value="alpha/beta-Hydrolases"/>
    <property type="match status" value="1"/>
</dbReference>
<dbReference type="Gene3D" id="3.40.50.1820">
    <property type="entry name" value="alpha/beta hydrolase"/>
    <property type="match status" value="1"/>
</dbReference>
<dbReference type="InterPro" id="IPR029058">
    <property type="entry name" value="AB_hydrolase_fold"/>
</dbReference>
<dbReference type="AlphaFoldDB" id="A0A1I2F237"/>
<dbReference type="OrthoDB" id="9805423at2"/>
<organism evidence="3 4">
    <name type="scientific">Alteribacillus iranensis</name>
    <dbReference type="NCBI Taxonomy" id="930128"/>
    <lineage>
        <taxon>Bacteria</taxon>
        <taxon>Bacillati</taxon>
        <taxon>Bacillota</taxon>
        <taxon>Bacilli</taxon>
        <taxon>Bacillales</taxon>
        <taxon>Bacillaceae</taxon>
        <taxon>Alteribacillus</taxon>
    </lineage>
</organism>
<keyword evidence="4" id="KW-1185">Reference proteome</keyword>
<evidence type="ECO:0000313" key="3">
    <source>
        <dbReference type="EMBL" id="SFE99053.1"/>
    </source>
</evidence>
<dbReference type="EMBL" id="FONT01000008">
    <property type="protein sequence ID" value="SFE99053.1"/>
    <property type="molecule type" value="Genomic_DNA"/>
</dbReference>
<evidence type="ECO:0000256" key="1">
    <source>
        <dbReference type="ARBA" id="ARBA00022801"/>
    </source>
</evidence>
<dbReference type="RefSeq" id="WP_091663486.1">
    <property type="nucleotide sequence ID" value="NZ_FONT01000008.1"/>
</dbReference>
<accession>A0A1I2F237</accession>
<gene>
    <name evidence="3" type="ORF">SAMN05192532_10840</name>
</gene>
<dbReference type="PANTHER" id="PTHR43798:SF31">
    <property type="entry name" value="AB HYDROLASE SUPERFAMILY PROTEIN YCLE"/>
    <property type="match status" value="1"/>
</dbReference>
<dbReference type="InterPro" id="IPR000073">
    <property type="entry name" value="AB_hydrolase_1"/>
</dbReference>
<feature type="domain" description="AB hydrolase-1" evidence="2">
    <location>
        <begin position="20"/>
        <end position="248"/>
    </location>
</feature>
<reference evidence="3 4" key="1">
    <citation type="submission" date="2016-10" db="EMBL/GenBank/DDBJ databases">
        <authorList>
            <person name="de Groot N.N."/>
        </authorList>
    </citation>
    <scope>NUCLEOTIDE SEQUENCE [LARGE SCALE GENOMIC DNA]</scope>
    <source>
        <strain evidence="3 4">DSM 23995</strain>
    </source>
</reference>
<dbReference type="Pfam" id="PF00561">
    <property type="entry name" value="Abhydrolase_1"/>
    <property type="match status" value="1"/>
</dbReference>
<dbReference type="PRINTS" id="PR00111">
    <property type="entry name" value="ABHYDROLASE"/>
</dbReference>
<keyword evidence="1" id="KW-0378">Hydrolase</keyword>
<evidence type="ECO:0000259" key="2">
    <source>
        <dbReference type="Pfam" id="PF00561"/>
    </source>
</evidence>
<dbReference type="PANTHER" id="PTHR43798">
    <property type="entry name" value="MONOACYLGLYCEROL LIPASE"/>
    <property type="match status" value="1"/>
</dbReference>
<dbReference type="InterPro" id="IPR050266">
    <property type="entry name" value="AB_hydrolase_sf"/>
</dbReference>
<dbReference type="GO" id="GO:0016020">
    <property type="term" value="C:membrane"/>
    <property type="evidence" value="ECO:0007669"/>
    <property type="project" value="TreeGrafter"/>
</dbReference>
<dbReference type="STRING" id="930128.SAMN05192532_10840"/>
<protein>
    <submittedName>
        <fullName evidence="3">Pimeloyl-ACP methyl ester carboxylesterase</fullName>
    </submittedName>
</protein>
<dbReference type="GO" id="GO:0016787">
    <property type="term" value="F:hydrolase activity"/>
    <property type="evidence" value="ECO:0007669"/>
    <property type="project" value="UniProtKB-KW"/>
</dbReference>
<sequence>MAKVRVKDVDIHYVMEGEGPPLILLHGMGNNARSWVHQFEELKKHYTVIAWDAPGYGNSSDPDYLLKDFSDFSAYLNGMVEKLQLNNIYLLGHSMGAAIAVDFATRYPEKVERLILAATTRGAAALTPDDNLKKHQGRCELVDTTSPEEIARTRVPALLSPHASESVRKYAEDIMAEIRPMGYKSVSHGLYNLNQMDAYPEISMPTLIICGKDDRVTPVSESEIIHQLIKNSRLQLLNDAGHLCYLEQPTIFNELVKQFLNE</sequence>
<name>A0A1I2F237_9BACI</name>
<evidence type="ECO:0000313" key="4">
    <source>
        <dbReference type="Proteomes" id="UP000199516"/>
    </source>
</evidence>
<proteinExistence type="predicted"/>
<dbReference type="Proteomes" id="UP000199516">
    <property type="component" value="Unassembled WGS sequence"/>
</dbReference>